<geneLocation type="mitochondrion" evidence="21"/>
<dbReference type="EC" id="7.1.1.2" evidence="3 17"/>
<dbReference type="GO" id="GO:0003954">
    <property type="term" value="F:NADH dehydrogenase activity"/>
    <property type="evidence" value="ECO:0007669"/>
    <property type="project" value="TreeGrafter"/>
</dbReference>
<dbReference type="EMBL" id="KJ412472">
    <property type="protein sequence ID" value="AHX97817.1"/>
    <property type="molecule type" value="Genomic_DNA"/>
</dbReference>
<dbReference type="Pfam" id="PF00361">
    <property type="entry name" value="Proton_antipo_M"/>
    <property type="match status" value="1"/>
</dbReference>
<comment type="subcellular location">
    <subcellularLocation>
        <location evidence="2">Mitochondrion inner membrane</location>
        <topology evidence="2">Multi-pass membrane protein</topology>
    </subcellularLocation>
</comment>
<dbReference type="InterPro" id="IPR003945">
    <property type="entry name" value="NU5C-like"/>
</dbReference>
<dbReference type="AlphaFoldDB" id="A0A0U1WEH1"/>
<evidence type="ECO:0000256" key="10">
    <source>
        <dbReference type="ARBA" id="ARBA00022982"/>
    </source>
</evidence>
<feature type="transmembrane region" description="Helical" evidence="17">
    <location>
        <begin position="195"/>
        <end position="221"/>
    </location>
</feature>
<feature type="transmembrane region" description="Helical" evidence="17">
    <location>
        <begin position="6"/>
        <end position="25"/>
    </location>
</feature>
<feature type="transmembrane region" description="Helical" evidence="17">
    <location>
        <begin position="46"/>
        <end position="73"/>
    </location>
</feature>
<protein>
    <recommendedName>
        <fullName evidence="4 17">NADH-ubiquinone oxidoreductase chain 5</fullName>
        <ecNumber evidence="3 17">7.1.1.2</ecNumber>
    </recommendedName>
</protein>
<proteinExistence type="inferred from homology"/>
<evidence type="ECO:0000256" key="17">
    <source>
        <dbReference type="RuleBase" id="RU003404"/>
    </source>
</evidence>
<keyword evidence="13 17" id="KW-0830">Ubiquinone</keyword>
<evidence type="ECO:0000256" key="13">
    <source>
        <dbReference type="ARBA" id="ARBA00023075"/>
    </source>
</evidence>
<dbReference type="PRINTS" id="PR01434">
    <property type="entry name" value="NADHDHGNASE5"/>
</dbReference>
<feature type="transmembrane region" description="Helical" evidence="17">
    <location>
        <begin position="324"/>
        <end position="346"/>
    </location>
</feature>
<feature type="domain" description="NADH:quinone oxidoreductase/Mrp antiporter transmembrane" evidence="18">
    <location>
        <begin position="102"/>
        <end position="376"/>
    </location>
</feature>
<evidence type="ECO:0000256" key="12">
    <source>
        <dbReference type="ARBA" id="ARBA00023027"/>
    </source>
</evidence>
<gene>
    <name evidence="21" type="primary">ND5</name>
</gene>
<organism evidence="21">
    <name type="scientific">Paroligoneurus sp. QL-2014</name>
    <dbReference type="NCBI Taxonomy" id="1491722"/>
    <lineage>
        <taxon>Eukaryota</taxon>
        <taxon>Metazoa</taxon>
        <taxon>Ecdysozoa</taxon>
        <taxon>Arthropoda</taxon>
        <taxon>Hexapoda</taxon>
        <taxon>Insecta</taxon>
        <taxon>Pterygota</taxon>
        <taxon>Neoptera</taxon>
        <taxon>Endopterygota</taxon>
        <taxon>Hymenoptera</taxon>
        <taxon>Apocrita</taxon>
        <taxon>Ichneumonoidea</taxon>
        <taxon>Braconidae</taxon>
        <taxon>Ichneutinae</taxon>
        <taxon>Paroligoneurus</taxon>
    </lineage>
</organism>
<evidence type="ECO:0000256" key="3">
    <source>
        <dbReference type="ARBA" id="ARBA00012944"/>
    </source>
</evidence>
<dbReference type="PANTHER" id="PTHR42829">
    <property type="entry name" value="NADH-UBIQUINONE OXIDOREDUCTASE CHAIN 5"/>
    <property type="match status" value="1"/>
</dbReference>
<dbReference type="InterPro" id="IPR001516">
    <property type="entry name" value="Proton_antipo_N"/>
</dbReference>
<evidence type="ECO:0000256" key="7">
    <source>
        <dbReference type="ARBA" id="ARBA00022692"/>
    </source>
</evidence>
<feature type="transmembrane region" description="Helical" evidence="17">
    <location>
        <begin position="532"/>
        <end position="551"/>
    </location>
</feature>
<evidence type="ECO:0000256" key="14">
    <source>
        <dbReference type="ARBA" id="ARBA00023128"/>
    </source>
</evidence>
<dbReference type="GO" id="GO:0005743">
    <property type="term" value="C:mitochondrial inner membrane"/>
    <property type="evidence" value="ECO:0007669"/>
    <property type="project" value="UniProtKB-SubCell"/>
</dbReference>
<evidence type="ECO:0000256" key="16">
    <source>
        <dbReference type="ARBA" id="ARBA00049551"/>
    </source>
</evidence>
<dbReference type="InterPro" id="IPR010934">
    <property type="entry name" value="NADH_DH_su5_C"/>
</dbReference>
<evidence type="ECO:0000256" key="5">
    <source>
        <dbReference type="ARBA" id="ARBA00022448"/>
    </source>
</evidence>
<dbReference type="Pfam" id="PF00662">
    <property type="entry name" value="Proton_antipo_N"/>
    <property type="match status" value="1"/>
</dbReference>
<dbReference type="Pfam" id="PF06455">
    <property type="entry name" value="NADH5_C"/>
    <property type="match status" value="1"/>
</dbReference>
<keyword evidence="9" id="KW-1278">Translocase</keyword>
<evidence type="ECO:0000256" key="1">
    <source>
        <dbReference type="ARBA" id="ARBA00003257"/>
    </source>
</evidence>
<feature type="transmembrane region" description="Helical" evidence="17">
    <location>
        <begin position="85"/>
        <end position="110"/>
    </location>
</feature>
<feature type="transmembrane region" description="Helical" evidence="17">
    <location>
        <begin position="140"/>
        <end position="158"/>
    </location>
</feature>
<dbReference type="InterPro" id="IPR001750">
    <property type="entry name" value="ND/Mrp_TM"/>
</dbReference>
<feature type="domain" description="NADH dehydrogenase subunit 5 C-terminal" evidence="20">
    <location>
        <begin position="382"/>
        <end position="551"/>
    </location>
</feature>
<evidence type="ECO:0000256" key="2">
    <source>
        <dbReference type="ARBA" id="ARBA00004448"/>
    </source>
</evidence>
<dbReference type="PANTHER" id="PTHR42829:SF2">
    <property type="entry name" value="NADH-UBIQUINONE OXIDOREDUCTASE CHAIN 5"/>
    <property type="match status" value="1"/>
</dbReference>
<evidence type="ECO:0000256" key="6">
    <source>
        <dbReference type="ARBA" id="ARBA00022660"/>
    </source>
</evidence>
<keyword evidence="14 17" id="KW-0496">Mitochondrion</keyword>
<feature type="transmembrane region" description="Helical" evidence="17">
    <location>
        <begin position="233"/>
        <end position="254"/>
    </location>
</feature>
<comment type="function">
    <text evidence="1">Core subunit of the mitochondrial membrane respiratory chain NADH dehydrogenase (Complex I) that is believed to belong to the minimal assembly required for catalysis. Complex I functions in the transfer of electrons from NADH to the respiratory chain. The immediate electron acceptor for the enzyme is believed to be ubiquinone.</text>
</comment>
<keyword evidence="7 17" id="KW-0812">Transmembrane</keyword>
<dbReference type="GO" id="GO:0015990">
    <property type="term" value="P:electron transport coupled proton transport"/>
    <property type="evidence" value="ECO:0007669"/>
    <property type="project" value="TreeGrafter"/>
</dbReference>
<evidence type="ECO:0000256" key="15">
    <source>
        <dbReference type="ARBA" id="ARBA00023136"/>
    </source>
</evidence>
<evidence type="ECO:0000256" key="8">
    <source>
        <dbReference type="ARBA" id="ARBA00022792"/>
    </source>
</evidence>
<keyword evidence="15 17" id="KW-0472">Membrane</keyword>
<feature type="transmembrane region" description="Helical" evidence="17">
    <location>
        <begin position="366"/>
        <end position="388"/>
    </location>
</feature>
<keyword evidence="10" id="KW-0249">Electron transport</keyword>
<evidence type="ECO:0000313" key="21">
    <source>
        <dbReference type="EMBL" id="AHX97817.1"/>
    </source>
</evidence>
<reference evidence="21" key="1">
    <citation type="submission" date="2014-02" db="EMBL/GenBank/DDBJ databases">
        <title>The comparative mitochondrial genomes from Braconidae subfamilies and the phylogeny of the Hymenoptera.</title>
        <authorList>
            <person name="Li Q."/>
            <person name="Wei S.J."/>
            <person name="Chen X.X."/>
        </authorList>
    </citation>
    <scope>NUCLEOTIDE SEQUENCE</scope>
</reference>
<dbReference type="GO" id="GO:0008137">
    <property type="term" value="F:NADH dehydrogenase (ubiquinone) activity"/>
    <property type="evidence" value="ECO:0007669"/>
    <property type="project" value="UniProtKB-EC"/>
</dbReference>
<feature type="domain" description="NADH-Ubiquinone oxidoreductase (complex I) chain 5 N-terminal" evidence="19">
    <location>
        <begin position="37"/>
        <end position="85"/>
    </location>
</feature>
<name>A0A0U1WEH1_9HYME</name>
<evidence type="ECO:0000256" key="11">
    <source>
        <dbReference type="ARBA" id="ARBA00022989"/>
    </source>
</evidence>
<feature type="transmembrane region" description="Helical" evidence="17">
    <location>
        <begin position="409"/>
        <end position="430"/>
    </location>
</feature>
<sequence length="552" mass="64746">MYFLISLNMLLISILMFSQSSILLMKKMNFMIEWSFMKIMSQEIKFIIFIDWISLLFISTVLLISSMVLIYSLEYMMNDLFMNRFVYMILLFILSMIFMIISPNMISILLGWDGLGLSSYCLVNYYQNKKSFNSSMITMMMNRFGDICIIMLISLMLSKNSWNIMFIEKISNLMMVLIMLTSFTKSAQIPFSTWLPLAMAAPTPVSSLVHSSTLVTAGVYLLIRFNSVISTKFMNIIMFISCFTMFMASINALLEFDLKKIIALSTLSQLGLMIFTCSIYLPKLALFHLITHAMFKSLLFLCSGIIIHNYFNNQDIRTLNFLNFNMPLISMILNISSFALSGIPFLSGFYSKDFILEMFIMMNKNMFTFMMMYTSIMLTMLYSTRLMFMLNMKFHNQSTMMKSMNSLMVYSILILMILSILYGSILNWMIFNSLNFIIMSLMNKLFVMFILLVGLMLGLTMNYLNKMIMKMIYLVKLFNMMYFLPMIFKLPQKKILLFNNKLIKNNEMSWIEYISSKYLLNKMNKFMVMNKYTSTLIIMIMTMYLMLMMMLI</sequence>
<comment type="catalytic activity">
    <reaction evidence="16 17">
        <text>a ubiquinone + NADH + 5 H(+)(in) = a ubiquinol + NAD(+) + 4 H(+)(out)</text>
        <dbReference type="Rhea" id="RHEA:29091"/>
        <dbReference type="Rhea" id="RHEA-COMP:9565"/>
        <dbReference type="Rhea" id="RHEA-COMP:9566"/>
        <dbReference type="ChEBI" id="CHEBI:15378"/>
        <dbReference type="ChEBI" id="CHEBI:16389"/>
        <dbReference type="ChEBI" id="CHEBI:17976"/>
        <dbReference type="ChEBI" id="CHEBI:57540"/>
        <dbReference type="ChEBI" id="CHEBI:57945"/>
        <dbReference type="EC" id="7.1.1.2"/>
    </reaction>
</comment>
<evidence type="ECO:0000259" key="19">
    <source>
        <dbReference type="Pfam" id="PF00662"/>
    </source>
</evidence>
<keyword evidence="8" id="KW-0999">Mitochondrion inner membrane</keyword>
<evidence type="ECO:0000259" key="18">
    <source>
        <dbReference type="Pfam" id="PF00361"/>
    </source>
</evidence>
<feature type="transmembrane region" description="Helical" evidence="17">
    <location>
        <begin position="436"/>
        <end position="459"/>
    </location>
</feature>
<evidence type="ECO:0000256" key="4">
    <source>
        <dbReference type="ARBA" id="ARBA00021096"/>
    </source>
</evidence>
<keyword evidence="6" id="KW-0679">Respiratory chain</keyword>
<dbReference type="GO" id="GO:0042773">
    <property type="term" value="P:ATP synthesis coupled electron transport"/>
    <property type="evidence" value="ECO:0007669"/>
    <property type="project" value="InterPro"/>
</dbReference>
<keyword evidence="11 17" id="KW-1133">Transmembrane helix</keyword>
<feature type="transmembrane region" description="Helical" evidence="17">
    <location>
        <begin position="293"/>
        <end position="312"/>
    </location>
</feature>
<comment type="function">
    <text evidence="17">Core subunit of the mitochondrial membrane respiratory chain NADH dehydrogenase (Complex I) which catalyzes electron transfer from NADH through the respiratory chain, using ubiquinone as an electron acceptor. Essential for the catalytic activity and assembly of complex I.</text>
</comment>
<evidence type="ECO:0000256" key="9">
    <source>
        <dbReference type="ARBA" id="ARBA00022967"/>
    </source>
</evidence>
<evidence type="ECO:0000259" key="20">
    <source>
        <dbReference type="Pfam" id="PF06455"/>
    </source>
</evidence>
<feature type="transmembrane region" description="Helical" evidence="17">
    <location>
        <begin position="471"/>
        <end position="488"/>
    </location>
</feature>
<keyword evidence="5 17" id="KW-0813">Transport</keyword>
<feature type="transmembrane region" description="Helical" evidence="17">
    <location>
        <begin position="164"/>
        <end position="183"/>
    </location>
</feature>
<keyword evidence="12 17" id="KW-0520">NAD</keyword>
<accession>A0A0U1WEH1</accession>
<comment type="similarity">
    <text evidence="17">Belongs to the complex I subunit 5 family.</text>
</comment>